<proteinExistence type="predicted"/>
<dbReference type="PANTHER" id="PTHR48207">
    <property type="entry name" value="SUCCINATE--HYDROXYMETHYLGLUTARATE COA-TRANSFERASE"/>
    <property type="match status" value="1"/>
</dbReference>
<dbReference type="InterPro" id="IPR003673">
    <property type="entry name" value="CoA-Trfase_fam_III"/>
</dbReference>
<dbReference type="InterPro" id="IPR044855">
    <property type="entry name" value="CoA-Trfase_III_dom3_sf"/>
</dbReference>
<dbReference type="InterPro" id="IPR050483">
    <property type="entry name" value="CoA-transferase_III_domain"/>
</dbReference>
<reference evidence="2 3" key="1">
    <citation type="journal article" date="2019" name="Int. J. Syst. Evol. Microbiol.">
        <title>The Global Catalogue of Microorganisms (GCM) 10K type strain sequencing project: providing services to taxonomists for standard genome sequencing and annotation.</title>
        <authorList>
            <consortium name="The Broad Institute Genomics Platform"/>
            <consortium name="The Broad Institute Genome Sequencing Center for Infectious Disease"/>
            <person name="Wu L."/>
            <person name="Ma J."/>
        </authorList>
    </citation>
    <scope>NUCLEOTIDE SEQUENCE [LARGE SCALE GENOMIC DNA]</scope>
    <source>
        <strain evidence="2 3">JCM 14330</strain>
    </source>
</reference>
<evidence type="ECO:0000256" key="1">
    <source>
        <dbReference type="ARBA" id="ARBA00022679"/>
    </source>
</evidence>
<dbReference type="PANTHER" id="PTHR48207:SF3">
    <property type="entry name" value="SUCCINATE--HYDROXYMETHYLGLUTARATE COA-TRANSFERASE"/>
    <property type="match status" value="1"/>
</dbReference>
<comment type="caution">
    <text evidence="2">The sequence shown here is derived from an EMBL/GenBank/DDBJ whole genome shotgun (WGS) entry which is preliminary data.</text>
</comment>
<dbReference type="RefSeq" id="WP_176400747.1">
    <property type="nucleotide sequence ID" value="NZ_BAAAEN010000010.1"/>
</dbReference>
<evidence type="ECO:0000313" key="3">
    <source>
        <dbReference type="Proteomes" id="UP001501706"/>
    </source>
</evidence>
<keyword evidence="1 2" id="KW-0808">Transferase</keyword>
<evidence type="ECO:0000313" key="2">
    <source>
        <dbReference type="EMBL" id="GAA0509883.1"/>
    </source>
</evidence>
<sequence>MMPLPLQGLRVFDLSQGVAGPYCTMLLAAQGADVVKVEPFEGDWIRSGRNQHRGHTPASITVNLGKRSIALDLKHPDGPDVARRIAAGCDIVIESFRPGVAARLGLDDATLRAGRPDLIYASVSGFGQDGPLSRRGVVDQIMQAFCGWMTLNADAAGQPQRTRNVVLADQVTGLYAYQAVGGALIGKLRHGNGARLDISLMGAMAAFLAPRLVAAGTGGGEAGQVYFAAPTGEYPTRAGTLMLAARKPAEYQRFCEAIGRPDLHTDERYATQEARNRNAAGLDREIAASLSTRTAEEWETLLNERGVMASVVRSVGQFMASEQMRFAGLVETVDVAGVGECPLVRLPGAPAWSARARVPAVPAIGQHGGDILREAGLAERDIRQLAAARCVRLPTTQEEVPSHVS</sequence>
<dbReference type="EMBL" id="BAAAEN010000010">
    <property type="protein sequence ID" value="GAA0509883.1"/>
    <property type="molecule type" value="Genomic_DNA"/>
</dbReference>
<dbReference type="Gene3D" id="3.30.1540.10">
    <property type="entry name" value="formyl-coa transferase, domain 3"/>
    <property type="match status" value="1"/>
</dbReference>
<dbReference type="GO" id="GO:0016740">
    <property type="term" value="F:transferase activity"/>
    <property type="evidence" value="ECO:0007669"/>
    <property type="project" value="UniProtKB-KW"/>
</dbReference>
<dbReference type="InterPro" id="IPR023606">
    <property type="entry name" value="CoA-Trfase_III_dom_1_sf"/>
</dbReference>
<gene>
    <name evidence="2" type="ORF">GCM10009097_28770</name>
</gene>
<dbReference type="Pfam" id="PF02515">
    <property type="entry name" value="CoA_transf_3"/>
    <property type="match status" value="1"/>
</dbReference>
<name>A0ABN1C1J6_9BURK</name>
<dbReference type="Proteomes" id="UP001501706">
    <property type="component" value="Unassembled WGS sequence"/>
</dbReference>
<protein>
    <submittedName>
        <fullName evidence="2">CoA transferase</fullName>
    </submittedName>
</protein>
<dbReference type="SUPFAM" id="SSF89796">
    <property type="entry name" value="CoA-transferase family III (CaiB/BaiF)"/>
    <property type="match status" value="1"/>
</dbReference>
<keyword evidence="3" id="KW-1185">Reference proteome</keyword>
<accession>A0ABN1C1J6</accession>
<dbReference type="Gene3D" id="3.40.50.10540">
    <property type="entry name" value="Crotonobetainyl-coa:carnitine coa-transferase, domain 1"/>
    <property type="match status" value="1"/>
</dbReference>
<organism evidence="2 3">
    <name type="scientific">Pigmentiphaga daeguensis</name>
    <dbReference type="NCBI Taxonomy" id="414049"/>
    <lineage>
        <taxon>Bacteria</taxon>
        <taxon>Pseudomonadati</taxon>
        <taxon>Pseudomonadota</taxon>
        <taxon>Betaproteobacteria</taxon>
        <taxon>Burkholderiales</taxon>
        <taxon>Alcaligenaceae</taxon>
        <taxon>Pigmentiphaga</taxon>
    </lineage>
</organism>